<evidence type="ECO:0000256" key="3">
    <source>
        <dbReference type="ARBA" id="ARBA00022448"/>
    </source>
</evidence>
<keyword evidence="17" id="KW-1185">Reference proteome</keyword>
<evidence type="ECO:0000256" key="12">
    <source>
        <dbReference type="RuleBase" id="RU003357"/>
    </source>
</evidence>
<gene>
    <name evidence="16" type="ORF">HWV54_05945</name>
</gene>
<comment type="similarity">
    <text evidence="2 11 12">Belongs to the TonB-dependent receptor family.</text>
</comment>
<dbReference type="SUPFAM" id="SSF56935">
    <property type="entry name" value="Porins"/>
    <property type="match status" value="1"/>
</dbReference>
<dbReference type="Gene3D" id="2.170.130.10">
    <property type="entry name" value="TonB-dependent receptor, plug domain"/>
    <property type="match status" value="1"/>
</dbReference>
<evidence type="ECO:0000313" key="16">
    <source>
        <dbReference type="EMBL" id="QLC52391.1"/>
    </source>
</evidence>
<dbReference type="NCBIfam" id="TIGR01786">
    <property type="entry name" value="TonB-hemlactrns"/>
    <property type="match status" value="1"/>
</dbReference>
<keyword evidence="3 11" id="KW-0813">Transport</keyword>
<feature type="signal peptide" evidence="13">
    <location>
        <begin position="1"/>
        <end position="28"/>
    </location>
</feature>
<dbReference type="Gene3D" id="2.40.170.20">
    <property type="entry name" value="TonB-dependent receptor, beta-barrel domain"/>
    <property type="match status" value="1"/>
</dbReference>
<evidence type="ECO:0000256" key="9">
    <source>
        <dbReference type="ARBA" id="ARBA00023170"/>
    </source>
</evidence>
<dbReference type="InterPro" id="IPR012910">
    <property type="entry name" value="Plug_dom"/>
</dbReference>
<evidence type="ECO:0000256" key="13">
    <source>
        <dbReference type="SAM" id="SignalP"/>
    </source>
</evidence>
<dbReference type="PROSITE" id="PS52016">
    <property type="entry name" value="TONB_DEPENDENT_REC_3"/>
    <property type="match status" value="1"/>
</dbReference>
<keyword evidence="6 13" id="KW-0732">Signal</keyword>
<evidence type="ECO:0000256" key="2">
    <source>
        <dbReference type="ARBA" id="ARBA00009810"/>
    </source>
</evidence>
<keyword evidence="4 11" id="KW-1134">Transmembrane beta strand</keyword>
<evidence type="ECO:0000256" key="10">
    <source>
        <dbReference type="ARBA" id="ARBA00023237"/>
    </source>
</evidence>
<proteinExistence type="inferred from homology"/>
<dbReference type="CDD" id="cd01347">
    <property type="entry name" value="ligand_gated_channel"/>
    <property type="match status" value="1"/>
</dbReference>
<dbReference type="InterPro" id="IPR036942">
    <property type="entry name" value="Beta-barrel_TonB_sf"/>
</dbReference>
<feature type="chain" id="PRO_5045933734" evidence="13">
    <location>
        <begin position="29"/>
        <end position="725"/>
    </location>
</feature>
<dbReference type="InterPro" id="IPR039426">
    <property type="entry name" value="TonB-dep_rcpt-like"/>
</dbReference>
<keyword evidence="8 11" id="KW-0472">Membrane</keyword>
<evidence type="ECO:0000256" key="1">
    <source>
        <dbReference type="ARBA" id="ARBA00004571"/>
    </source>
</evidence>
<evidence type="ECO:0000256" key="5">
    <source>
        <dbReference type="ARBA" id="ARBA00022692"/>
    </source>
</evidence>
<keyword evidence="7 12" id="KW-0798">TonB box</keyword>
<name>A0ABX6QGX0_9HYPH</name>
<dbReference type="InterPro" id="IPR000531">
    <property type="entry name" value="Beta-barrel_TonB"/>
</dbReference>
<comment type="subcellular location">
    <subcellularLocation>
        <location evidence="1 11">Cell outer membrane</location>
        <topology evidence="1 11">Multi-pass membrane protein</topology>
    </subcellularLocation>
</comment>
<dbReference type="EMBL" id="CP058235">
    <property type="protein sequence ID" value="QLC52391.1"/>
    <property type="molecule type" value="Genomic_DNA"/>
</dbReference>
<evidence type="ECO:0000256" key="8">
    <source>
        <dbReference type="ARBA" id="ARBA00023136"/>
    </source>
</evidence>
<accession>A0ABX6QGX0</accession>
<dbReference type="RefSeq" id="WP_005865735.1">
    <property type="nucleotide sequence ID" value="NZ_CACVBB010000002.1"/>
</dbReference>
<evidence type="ECO:0000259" key="14">
    <source>
        <dbReference type="Pfam" id="PF00593"/>
    </source>
</evidence>
<sequence>MRIRRENIHKSYIILSALSVCIPSFVFAQNSNKDAVTELKPIVIKGKKIEDASSSATILTNRITAKDISNKQISDVHDVNRLDPSITYNTNKNSFVLRGLDADRVLTTIDGIVLPWVSDIVRGNSGNTTFDFEALSMLDIIQGSDSSLYGSGALGGVIALRTLNPEDLVTDGKNWGSLIKSSYHSVDNSWRVNQAFAVRNYQTFFLFQGSYVEGHERKNMGTVDGYEERTRKNPAQFDQNNLLFKIHQYFNDNHRLGFTAERFGYNRTTHSLNASTRYALGSVYDQDLKHRERFSLSYDYNSNGHTLFDAFRGQLYWQKQSNNHIMSGFRVKAPKGDYLRDNLVRDTNYGFNAYALKTLHIGLESHTLKFATNILLSKFHHYMFGKDNCHLKENVYACAFLPANQSDSPDTNSYSFGFGFEDEISLADNRFRITSGIRYDWYKHFPQKTSSYEKALISDKQPSERKGSRFSPKLRMEWDVHDQMTFYAQWAQAFRVPRVSELYLSYIKPSLYYVKGNPDLKPETSNGYDVGVRYGNANFGGSLSVFANQYKNFIDTIDKGPSEEFKFARRHYINRSRVRILGAEAKVHLALHRGFHGNFSLSYSQGKDLDKNEALNSIPALKAVIGLGYTQETWGTDAIFTLAAKRDKVAEESDYQKIPGYKIVDISGWWKPFGEKGPVIRAGIYNLFNKKYWNVSDLPSADNTIPKDYYSQPGRNLKVSFVQKF</sequence>
<reference evidence="16 17" key="1">
    <citation type="submission" date="2020-06" db="EMBL/GenBank/DDBJ databases">
        <title>Complete closed genome sequence of Bartonella alsatica CIP 105477.</title>
        <authorList>
            <person name="Thibau A."/>
            <person name="Schultze T.G."/>
            <person name="Kempf V.A.J."/>
        </authorList>
    </citation>
    <scope>NUCLEOTIDE SEQUENCE [LARGE SCALE GENOMIC DNA]</scope>
    <source>
        <strain evidence="16 17">CIP 105477</strain>
    </source>
</reference>
<feature type="domain" description="TonB-dependent receptor plug" evidence="15">
    <location>
        <begin position="60"/>
        <end position="157"/>
    </location>
</feature>
<evidence type="ECO:0000256" key="7">
    <source>
        <dbReference type="ARBA" id="ARBA00023077"/>
    </source>
</evidence>
<feature type="domain" description="TonB-dependent receptor-like beta-barrel" evidence="14">
    <location>
        <begin position="247"/>
        <end position="687"/>
    </location>
</feature>
<evidence type="ECO:0000313" key="17">
    <source>
        <dbReference type="Proteomes" id="UP000509443"/>
    </source>
</evidence>
<dbReference type="NCBIfam" id="TIGR01785">
    <property type="entry name" value="TonB-hemin"/>
    <property type="match status" value="1"/>
</dbReference>
<dbReference type="Proteomes" id="UP000509443">
    <property type="component" value="Chromosome"/>
</dbReference>
<dbReference type="InterPro" id="IPR011276">
    <property type="entry name" value="TonB_haem/Hb_rcpt"/>
</dbReference>
<dbReference type="Pfam" id="PF07715">
    <property type="entry name" value="Plug"/>
    <property type="match status" value="1"/>
</dbReference>
<keyword evidence="10 11" id="KW-0998">Cell outer membrane</keyword>
<dbReference type="InterPro" id="IPR010949">
    <property type="entry name" value="TonB_Hb/transfer/lactofer_rcpt"/>
</dbReference>
<evidence type="ECO:0000256" key="4">
    <source>
        <dbReference type="ARBA" id="ARBA00022452"/>
    </source>
</evidence>
<protein>
    <submittedName>
        <fullName evidence="16">TonB-dependent hemoglobin/transferrin/lactoferrin family receptor</fullName>
    </submittedName>
</protein>
<dbReference type="InterPro" id="IPR037066">
    <property type="entry name" value="Plug_dom_sf"/>
</dbReference>
<dbReference type="Pfam" id="PF00593">
    <property type="entry name" value="TonB_dep_Rec_b-barrel"/>
    <property type="match status" value="1"/>
</dbReference>
<evidence type="ECO:0000256" key="6">
    <source>
        <dbReference type="ARBA" id="ARBA00022729"/>
    </source>
</evidence>
<dbReference type="PANTHER" id="PTHR30069">
    <property type="entry name" value="TONB-DEPENDENT OUTER MEMBRANE RECEPTOR"/>
    <property type="match status" value="1"/>
</dbReference>
<dbReference type="PANTHER" id="PTHR30069:SF29">
    <property type="entry name" value="HEMOGLOBIN AND HEMOGLOBIN-HAPTOGLOBIN-BINDING PROTEIN 1-RELATED"/>
    <property type="match status" value="1"/>
</dbReference>
<organism evidence="16 17">
    <name type="scientific">Bartonella alsatica</name>
    <dbReference type="NCBI Taxonomy" id="52764"/>
    <lineage>
        <taxon>Bacteria</taxon>
        <taxon>Pseudomonadati</taxon>
        <taxon>Pseudomonadota</taxon>
        <taxon>Alphaproteobacteria</taxon>
        <taxon>Hyphomicrobiales</taxon>
        <taxon>Bartonellaceae</taxon>
        <taxon>Bartonella</taxon>
    </lineage>
</organism>
<evidence type="ECO:0000259" key="15">
    <source>
        <dbReference type="Pfam" id="PF07715"/>
    </source>
</evidence>
<keyword evidence="5 11" id="KW-0812">Transmembrane</keyword>
<keyword evidence="9 16" id="KW-0675">Receptor</keyword>
<evidence type="ECO:0000256" key="11">
    <source>
        <dbReference type="PROSITE-ProRule" id="PRU01360"/>
    </source>
</evidence>